<dbReference type="InterPro" id="IPR007055">
    <property type="entry name" value="BON_dom"/>
</dbReference>
<dbReference type="Proteomes" id="UP001165041">
    <property type="component" value="Unassembled WGS sequence"/>
</dbReference>
<dbReference type="AlphaFoldDB" id="A0A9W6QEI7"/>
<dbReference type="Pfam" id="PF04972">
    <property type="entry name" value="BON"/>
    <property type="match status" value="1"/>
</dbReference>
<dbReference type="Pfam" id="PF00571">
    <property type="entry name" value="CBS"/>
    <property type="match status" value="2"/>
</dbReference>
<evidence type="ECO:0000259" key="4">
    <source>
        <dbReference type="PROSITE" id="PS51371"/>
    </source>
</evidence>
<dbReference type="SUPFAM" id="SSF54631">
    <property type="entry name" value="CBS-domain pair"/>
    <property type="match status" value="1"/>
</dbReference>
<gene>
    <name evidence="5" type="ORF">Kpho02_57170</name>
</gene>
<comment type="caution">
    <text evidence="5">The sequence shown here is derived from an EMBL/GenBank/DDBJ whole genome shotgun (WGS) entry which is preliminary data.</text>
</comment>
<name>A0A9W6QEI7_9ACTN</name>
<dbReference type="Gene3D" id="3.10.580.10">
    <property type="entry name" value="CBS-domain"/>
    <property type="match status" value="2"/>
</dbReference>
<evidence type="ECO:0000259" key="3">
    <source>
        <dbReference type="PROSITE" id="PS50914"/>
    </source>
</evidence>
<evidence type="ECO:0000256" key="1">
    <source>
        <dbReference type="ARBA" id="ARBA00023122"/>
    </source>
</evidence>
<dbReference type="PANTHER" id="PTHR43080">
    <property type="entry name" value="CBS DOMAIN-CONTAINING PROTEIN CBSX3, MITOCHONDRIAL"/>
    <property type="match status" value="1"/>
</dbReference>
<dbReference type="InterPro" id="IPR017080">
    <property type="entry name" value="UCP036990_CBS_BON"/>
</dbReference>
<dbReference type="InterPro" id="IPR000644">
    <property type="entry name" value="CBS_dom"/>
</dbReference>
<dbReference type="SMART" id="SM00749">
    <property type="entry name" value="BON"/>
    <property type="match status" value="1"/>
</dbReference>
<protein>
    <recommendedName>
        <fullName evidence="7">CBS domain-containing protein</fullName>
    </recommendedName>
</protein>
<dbReference type="InterPro" id="IPR051257">
    <property type="entry name" value="Diverse_CBS-Domain"/>
</dbReference>
<evidence type="ECO:0000256" key="2">
    <source>
        <dbReference type="PROSITE-ProRule" id="PRU00703"/>
    </source>
</evidence>
<dbReference type="InterPro" id="IPR046342">
    <property type="entry name" value="CBS_dom_sf"/>
</dbReference>
<evidence type="ECO:0000313" key="5">
    <source>
        <dbReference type="EMBL" id="GLW73418.1"/>
    </source>
</evidence>
<dbReference type="EMBL" id="BSSA01000025">
    <property type="protein sequence ID" value="GLW73418.1"/>
    <property type="molecule type" value="Genomic_DNA"/>
</dbReference>
<dbReference type="PIRSF" id="PIRSF036990">
    <property type="entry name" value="UCP036990_CBS_BON"/>
    <property type="match status" value="1"/>
</dbReference>
<accession>A0A9W6QEI7</accession>
<evidence type="ECO:0000313" key="6">
    <source>
        <dbReference type="Proteomes" id="UP001165041"/>
    </source>
</evidence>
<organism evidence="5 6">
    <name type="scientific">Kitasatospora phosalacinea</name>
    <dbReference type="NCBI Taxonomy" id="2065"/>
    <lineage>
        <taxon>Bacteria</taxon>
        <taxon>Bacillati</taxon>
        <taxon>Actinomycetota</taxon>
        <taxon>Actinomycetes</taxon>
        <taxon>Kitasatosporales</taxon>
        <taxon>Streptomycetaceae</taxon>
        <taxon>Kitasatospora</taxon>
    </lineage>
</organism>
<feature type="domain" description="CBS" evidence="4">
    <location>
        <begin position="82"/>
        <end position="138"/>
    </location>
</feature>
<dbReference type="PANTHER" id="PTHR43080:SF29">
    <property type="entry name" value="OS02G0818000 PROTEIN"/>
    <property type="match status" value="1"/>
</dbReference>
<sequence>MQPRTVREVMTRDVVTAHRDTTFQEITELLLHHRVGAVPVVDEQHRPVGIVSEADLVREEAGLHARRGGRARAGTGSAQQLMSSPVVTARPDWGLVETARVMHHGRLKHLPVVDGDGRLTGVVSRSDLLRPMLRDDEEIRREIVDDVLLGSLWLPAHAVRVAVRDGVVTLTGTVERRSLVPLVETMCRSLDGVVEVRQSLAFTWDDTLLGGYRWPPDDSAPPTPNSEEQP</sequence>
<proteinExistence type="predicted"/>
<reference evidence="5" key="1">
    <citation type="submission" date="2023-02" db="EMBL/GenBank/DDBJ databases">
        <title>Kitasatospora phosalacinea NBRC 14627.</title>
        <authorList>
            <person name="Ichikawa N."/>
            <person name="Sato H."/>
            <person name="Tonouchi N."/>
        </authorList>
    </citation>
    <scope>NUCLEOTIDE SEQUENCE</scope>
    <source>
        <strain evidence="5">NBRC 14627</strain>
    </source>
</reference>
<dbReference type="PROSITE" id="PS50914">
    <property type="entry name" value="BON"/>
    <property type="match status" value="1"/>
</dbReference>
<keyword evidence="1 2" id="KW-0129">CBS domain</keyword>
<dbReference type="CDD" id="cd04586">
    <property type="entry name" value="CBS_pair_BON_assoc"/>
    <property type="match status" value="1"/>
</dbReference>
<feature type="domain" description="BON" evidence="3">
    <location>
        <begin position="135"/>
        <end position="204"/>
    </location>
</feature>
<dbReference type="InterPro" id="IPR014004">
    <property type="entry name" value="Transpt-assoc_nodulatn_dom_bac"/>
</dbReference>
<evidence type="ECO:0008006" key="7">
    <source>
        <dbReference type="Google" id="ProtNLM"/>
    </source>
</evidence>
<dbReference type="SMART" id="SM00116">
    <property type="entry name" value="CBS"/>
    <property type="match status" value="2"/>
</dbReference>
<feature type="domain" description="CBS" evidence="4">
    <location>
        <begin position="10"/>
        <end position="66"/>
    </location>
</feature>
<dbReference type="PROSITE" id="PS51371">
    <property type="entry name" value="CBS"/>
    <property type="match status" value="2"/>
</dbReference>
<dbReference type="Gene3D" id="3.30.1340.30">
    <property type="match status" value="1"/>
</dbReference>